<organism evidence="7 8">
    <name type="scientific">Cognatiyoonia sediminum</name>
    <dbReference type="NCBI Taxonomy" id="1508389"/>
    <lineage>
        <taxon>Bacteria</taxon>
        <taxon>Pseudomonadati</taxon>
        <taxon>Pseudomonadota</taxon>
        <taxon>Alphaproteobacteria</taxon>
        <taxon>Rhodobacterales</taxon>
        <taxon>Paracoccaceae</taxon>
        <taxon>Cognatiyoonia</taxon>
    </lineage>
</organism>
<dbReference type="PANTHER" id="PTHR11627">
    <property type="entry name" value="FRUCTOSE-BISPHOSPHATE ALDOLASE"/>
    <property type="match status" value="1"/>
</dbReference>
<dbReference type="Proteomes" id="UP000184074">
    <property type="component" value="Unassembled WGS sequence"/>
</dbReference>
<dbReference type="GO" id="GO:0004332">
    <property type="term" value="F:fructose-bisphosphate aldolase activity"/>
    <property type="evidence" value="ECO:0007669"/>
    <property type="project" value="UniProtKB-EC"/>
</dbReference>
<accession>A0A1M5MM94</accession>
<evidence type="ECO:0000256" key="3">
    <source>
        <dbReference type="ARBA" id="ARBA00013068"/>
    </source>
</evidence>
<dbReference type="NCBIfam" id="NF003784">
    <property type="entry name" value="PRK05377.1"/>
    <property type="match status" value="1"/>
</dbReference>
<evidence type="ECO:0000313" key="7">
    <source>
        <dbReference type="EMBL" id="SHG78039.1"/>
    </source>
</evidence>
<evidence type="ECO:0000256" key="1">
    <source>
        <dbReference type="ARBA" id="ARBA00004714"/>
    </source>
</evidence>
<dbReference type="STRING" id="1508389.SAMN05444003_0889"/>
<gene>
    <name evidence="7" type="ORF">SAMN05444003_0889</name>
</gene>
<dbReference type="EMBL" id="FQXB01000001">
    <property type="protein sequence ID" value="SHG78039.1"/>
    <property type="molecule type" value="Genomic_DNA"/>
</dbReference>
<evidence type="ECO:0000256" key="5">
    <source>
        <dbReference type="ARBA" id="ARBA00023239"/>
    </source>
</evidence>
<proteinExistence type="inferred from homology"/>
<dbReference type="InterPro" id="IPR000741">
    <property type="entry name" value="FBA_I"/>
</dbReference>
<keyword evidence="4" id="KW-0324">Glycolysis</keyword>
<evidence type="ECO:0000256" key="2">
    <source>
        <dbReference type="ARBA" id="ARBA00010387"/>
    </source>
</evidence>
<comment type="similarity">
    <text evidence="2">Belongs to the class I fructose-bisphosphate aldolase family.</text>
</comment>
<sequence length="303" mass="32770">MLDTSSMPNQEQLDQIKSGNGFIAALDQSGGSTPKALRLYGVEEDAYSNDAEMFDLIHQMRSRIINAPSFTGEKVVGAILFEMTMDRMIGDKPSAQALWDENGVVPFLKVDKGLEDIKDGVQMMKPIDGLDDTLGRAVNAGMFGTKMRSVISEANAEGIAANVEQQFEIAKQIAGHGLVAIVEPEVTISIDDKAEAENLLLAELSKQLDAWDDDVPVMLKLTLPEVAGHYQPCVDHPNVLRVVALSGGYDRTEANRRLAQNNGVIASFSRALTEGLSAQQNEEDFNGMLANTIDEIQAASMAG</sequence>
<dbReference type="UniPathway" id="UPA00109">
    <property type="reaction ID" value="UER00183"/>
</dbReference>
<dbReference type="InterPro" id="IPR013785">
    <property type="entry name" value="Aldolase_TIM"/>
</dbReference>
<dbReference type="SUPFAM" id="SSF51569">
    <property type="entry name" value="Aldolase"/>
    <property type="match status" value="1"/>
</dbReference>
<keyword evidence="5" id="KW-0456">Lyase</keyword>
<dbReference type="AlphaFoldDB" id="A0A1M5MM94"/>
<name>A0A1M5MM94_9RHOB</name>
<dbReference type="Gene3D" id="3.20.20.70">
    <property type="entry name" value="Aldolase class I"/>
    <property type="match status" value="1"/>
</dbReference>
<protein>
    <recommendedName>
        <fullName evidence="3">fructose-bisphosphate aldolase</fullName>
        <ecNumber evidence="3">4.1.2.13</ecNumber>
    </recommendedName>
    <alternativeName>
        <fullName evidence="6">Fructose-bisphosphate aldolase class I</fullName>
    </alternativeName>
</protein>
<dbReference type="EC" id="4.1.2.13" evidence="3"/>
<keyword evidence="8" id="KW-1185">Reference proteome</keyword>
<dbReference type="Pfam" id="PF00274">
    <property type="entry name" value="Glycolytic"/>
    <property type="match status" value="1"/>
</dbReference>
<evidence type="ECO:0000256" key="6">
    <source>
        <dbReference type="ARBA" id="ARBA00029799"/>
    </source>
</evidence>
<evidence type="ECO:0000313" key="8">
    <source>
        <dbReference type="Proteomes" id="UP000184074"/>
    </source>
</evidence>
<comment type="pathway">
    <text evidence="1">Carbohydrate degradation; glycolysis; D-glyceraldehyde 3-phosphate and glycerone phosphate from D-glucose: step 4/4.</text>
</comment>
<dbReference type="GO" id="GO:0006096">
    <property type="term" value="P:glycolytic process"/>
    <property type="evidence" value="ECO:0007669"/>
    <property type="project" value="UniProtKB-UniPathway"/>
</dbReference>
<reference evidence="7 8" key="1">
    <citation type="submission" date="2016-11" db="EMBL/GenBank/DDBJ databases">
        <authorList>
            <person name="Jaros S."/>
            <person name="Januszkiewicz K."/>
            <person name="Wedrychowicz H."/>
        </authorList>
    </citation>
    <scope>NUCLEOTIDE SEQUENCE [LARGE SCALE GENOMIC DNA]</scope>
    <source>
        <strain evidence="7 8">DSM 28715</strain>
    </source>
</reference>
<evidence type="ECO:0000256" key="4">
    <source>
        <dbReference type="ARBA" id="ARBA00023152"/>
    </source>
</evidence>